<accession>A0A6M0Q3E6</accession>
<keyword evidence="1 7" id="KW-0808">Transferase</keyword>
<dbReference type="GO" id="GO:0005524">
    <property type="term" value="F:ATP binding"/>
    <property type="evidence" value="ECO:0007669"/>
    <property type="project" value="UniProtKB-KW"/>
</dbReference>
<evidence type="ECO:0000313" key="8">
    <source>
        <dbReference type="Proteomes" id="UP000481043"/>
    </source>
</evidence>
<feature type="domain" description="Thiamin pyrophosphokinase thiamin-binding" evidence="6">
    <location>
        <begin position="141"/>
        <end position="208"/>
    </location>
</feature>
<dbReference type="Proteomes" id="UP000481043">
    <property type="component" value="Unassembled WGS sequence"/>
</dbReference>
<dbReference type="GO" id="GO:0006772">
    <property type="term" value="P:thiamine metabolic process"/>
    <property type="evidence" value="ECO:0007669"/>
    <property type="project" value="UniProtKB-UniRule"/>
</dbReference>
<dbReference type="InterPro" id="IPR006282">
    <property type="entry name" value="Thi_PPkinase"/>
</dbReference>
<organism evidence="7 8">
    <name type="scientific">Bacillus mesophilus</name>
    <dbReference type="NCBI Taxonomy" id="1808955"/>
    <lineage>
        <taxon>Bacteria</taxon>
        <taxon>Bacillati</taxon>
        <taxon>Bacillota</taxon>
        <taxon>Bacilli</taxon>
        <taxon>Bacillales</taxon>
        <taxon>Bacillaceae</taxon>
        <taxon>Bacillus</taxon>
    </lineage>
</organism>
<reference evidence="7 8" key="1">
    <citation type="submission" date="2020-02" db="EMBL/GenBank/DDBJ databases">
        <title>Bacillus aquiflavi sp. nov., isolated from yellow water of strong flavor Chinese baijiu in Yibin region of China.</title>
        <authorList>
            <person name="Xie J."/>
        </authorList>
    </citation>
    <scope>NUCLEOTIDE SEQUENCE [LARGE SCALE GENOMIC DNA]</scope>
    <source>
        <strain evidence="7 8">SA4</strain>
    </source>
</reference>
<evidence type="ECO:0000256" key="5">
    <source>
        <dbReference type="NCBIfam" id="TIGR01378"/>
    </source>
</evidence>
<gene>
    <name evidence="7" type="ORF">G4D63_00870</name>
</gene>
<dbReference type="RefSeq" id="WP_163176750.1">
    <property type="nucleotide sequence ID" value="NZ_JAAIWM010000001.1"/>
</dbReference>
<keyword evidence="4" id="KW-0067">ATP-binding</keyword>
<evidence type="ECO:0000259" key="6">
    <source>
        <dbReference type="SMART" id="SM00983"/>
    </source>
</evidence>
<dbReference type="SMART" id="SM00983">
    <property type="entry name" value="TPK_B1_binding"/>
    <property type="match status" value="1"/>
</dbReference>
<evidence type="ECO:0000256" key="2">
    <source>
        <dbReference type="ARBA" id="ARBA00022741"/>
    </source>
</evidence>
<keyword evidence="3 7" id="KW-0418">Kinase</keyword>
<keyword evidence="2" id="KW-0547">Nucleotide-binding</keyword>
<dbReference type="NCBIfam" id="TIGR01378">
    <property type="entry name" value="thi_PPkinase"/>
    <property type="match status" value="1"/>
</dbReference>
<sequence length="214" mass="23815">MIIHIVAGGPLPLIPNLTQYVSDSCIWVGVDRGLFYILKQGIKASAGIGDFDSVSEEELQWMQEQCENFSIAPAEKDQTDLELALDWALEQKPKKIRIFGATGGRLDHALGSIQLLTKGFSQSVQMEMIDKQNIVSLLKPGTYQIQRNLSYTYISFLPLSREVKGLTLSRDFKYPLVNGDILWGTSLCVSNQLIAETGTFSFNHGIVIMVKSKD</sequence>
<dbReference type="InterPro" id="IPR007371">
    <property type="entry name" value="TPK_catalytic"/>
</dbReference>
<evidence type="ECO:0000256" key="3">
    <source>
        <dbReference type="ARBA" id="ARBA00022777"/>
    </source>
</evidence>
<dbReference type="InterPro" id="IPR007373">
    <property type="entry name" value="Thiamin_PyroPKinase_B1-bd"/>
</dbReference>
<dbReference type="InterPro" id="IPR036371">
    <property type="entry name" value="TPK_B1-bd_sf"/>
</dbReference>
<dbReference type="Gene3D" id="3.40.50.10240">
    <property type="entry name" value="Thiamin pyrophosphokinase, catalytic domain"/>
    <property type="match status" value="1"/>
</dbReference>
<dbReference type="PANTHER" id="PTHR41299">
    <property type="entry name" value="THIAMINE PYROPHOSPHOKINASE"/>
    <property type="match status" value="1"/>
</dbReference>
<dbReference type="CDD" id="cd07995">
    <property type="entry name" value="TPK"/>
    <property type="match status" value="1"/>
</dbReference>
<dbReference type="EMBL" id="JAAIWM010000001">
    <property type="protein sequence ID" value="NEY70279.1"/>
    <property type="molecule type" value="Genomic_DNA"/>
</dbReference>
<dbReference type="EC" id="2.7.6.2" evidence="5"/>
<dbReference type="PANTHER" id="PTHR41299:SF1">
    <property type="entry name" value="THIAMINE PYROPHOSPHOKINASE"/>
    <property type="match status" value="1"/>
</dbReference>
<dbReference type="InterPro" id="IPR053149">
    <property type="entry name" value="TPK"/>
</dbReference>
<dbReference type="Pfam" id="PF04263">
    <property type="entry name" value="TPK_catalytic"/>
    <property type="match status" value="1"/>
</dbReference>
<evidence type="ECO:0000313" key="7">
    <source>
        <dbReference type="EMBL" id="NEY70279.1"/>
    </source>
</evidence>
<name>A0A6M0Q3E6_9BACI</name>
<dbReference type="GO" id="GO:0016301">
    <property type="term" value="F:kinase activity"/>
    <property type="evidence" value="ECO:0007669"/>
    <property type="project" value="UniProtKB-KW"/>
</dbReference>
<dbReference type="Pfam" id="PF04265">
    <property type="entry name" value="TPK_B1_binding"/>
    <property type="match status" value="1"/>
</dbReference>
<dbReference type="SUPFAM" id="SSF63862">
    <property type="entry name" value="Thiamin pyrophosphokinase, substrate-binding domain"/>
    <property type="match status" value="1"/>
</dbReference>
<dbReference type="GO" id="GO:0030975">
    <property type="term" value="F:thiamine binding"/>
    <property type="evidence" value="ECO:0007669"/>
    <property type="project" value="InterPro"/>
</dbReference>
<evidence type="ECO:0000256" key="1">
    <source>
        <dbReference type="ARBA" id="ARBA00022679"/>
    </source>
</evidence>
<dbReference type="GO" id="GO:0004788">
    <property type="term" value="F:thiamine diphosphokinase activity"/>
    <property type="evidence" value="ECO:0007669"/>
    <property type="project" value="UniProtKB-UniRule"/>
</dbReference>
<dbReference type="InterPro" id="IPR036759">
    <property type="entry name" value="TPK_catalytic_sf"/>
</dbReference>
<dbReference type="SUPFAM" id="SSF63999">
    <property type="entry name" value="Thiamin pyrophosphokinase, catalytic domain"/>
    <property type="match status" value="1"/>
</dbReference>
<proteinExistence type="predicted"/>
<evidence type="ECO:0000256" key="4">
    <source>
        <dbReference type="ARBA" id="ARBA00022840"/>
    </source>
</evidence>
<protein>
    <recommendedName>
        <fullName evidence="5">Thiamine diphosphokinase</fullName>
        <ecNumber evidence="5">2.7.6.2</ecNumber>
    </recommendedName>
</protein>
<dbReference type="GO" id="GO:0009229">
    <property type="term" value="P:thiamine diphosphate biosynthetic process"/>
    <property type="evidence" value="ECO:0007669"/>
    <property type="project" value="InterPro"/>
</dbReference>
<comment type="caution">
    <text evidence="7">The sequence shown here is derived from an EMBL/GenBank/DDBJ whole genome shotgun (WGS) entry which is preliminary data.</text>
</comment>
<dbReference type="AlphaFoldDB" id="A0A6M0Q3E6"/>
<keyword evidence="8" id="KW-1185">Reference proteome</keyword>